<comment type="caution">
    <text evidence="6">The sequence shown here is derived from an EMBL/GenBank/DDBJ whole genome shotgun (WGS) entry which is preliminary data.</text>
</comment>
<dbReference type="Pfam" id="PF03466">
    <property type="entry name" value="LysR_substrate"/>
    <property type="match status" value="1"/>
</dbReference>
<evidence type="ECO:0000256" key="4">
    <source>
        <dbReference type="ARBA" id="ARBA00023163"/>
    </source>
</evidence>
<evidence type="ECO:0000256" key="2">
    <source>
        <dbReference type="ARBA" id="ARBA00023015"/>
    </source>
</evidence>
<feature type="domain" description="HTH lysR-type" evidence="5">
    <location>
        <begin position="1"/>
        <end position="60"/>
    </location>
</feature>
<dbReference type="EMBL" id="RWKW01000093">
    <property type="protein sequence ID" value="RST84442.1"/>
    <property type="molecule type" value="Genomic_DNA"/>
</dbReference>
<dbReference type="PANTHER" id="PTHR30126:SF77">
    <property type="entry name" value="TRANSCRIPTIONAL REGULATORY PROTEIN"/>
    <property type="match status" value="1"/>
</dbReference>
<proteinExistence type="inferred from homology"/>
<evidence type="ECO:0000256" key="1">
    <source>
        <dbReference type="ARBA" id="ARBA00009437"/>
    </source>
</evidence>
<dbReference type="AlphaFoldDB" id="A0A3R9Y537"/>
<dbReference type="GO" id="GO:0000976">
    <property type="term" value="F:transcription cis-regulatory region binding"/>
    <property type="evidence" value="ECO:0007669"/>
    <property type="project" value="TreeGrafter"/>
</dbReference>
<reference evidence="6 7" key="1">
    <citation type="submission" date="2018-12" db="EMBL/GenBank/DDBJ databases">
        <title>Mesorhizobium carbonis sp. nov., isolated from coal mine water.</title>
        <authorList>
            <person name="Xin W."/>
            <person name="Xu Z."/>
            <person name="Xiang F."/>
            <person name="Zhang J."/>
            <person name="Xi L."/>
            <person name="Liu J."/>
        </authorList>
    </citation>
    <scope>NUCLEOTIDE SEQUENCE [LARGE SCALE GENOMIC DNA]</scope>
    <source>
        <strain evidence="6 7">B2.3</strain>
    </source>
</reference>
<organism evidence="6 7">
    <name type="scientific">Aquibium carbonis</name>
    <dbReference type="NCBI Taxonomy" id="2495581"/>
    <lineage>
        <taxon>Bacteria</taxon>
        <taxon>Pseudomonadati</taxon>
        <taxon>Pseudomonadota</taxon>
        <taxon>Alphaproteobacteria</taxon>
        <taxon>Hyphomicrobiales</taxon>
        <taxon>Phyllobacteriaceae</taxon>
        <taxon>Aquibium</taxon>
    </lineage>
</organism>
<keyword evidence="3" id="KW-0238">DNA-binding</keyword>
<dbReference type="InterPro" id="IPR000847">
    <property type="entry name" value="LysR_HTH_N"/>
</dbReference>
<keyword evidence="4" id="KW-0804">Transcription</keyword>
<keyword evidence="2" id="KW-0805">Transcription regulation</keyword>
<dbReference type="Pfam" id="PF00126">
    <property type="entry name" value="HTH_1"/>
    <property type="match status" value="1"/>
</dbReference>
<name>A0A3R9Y537_9HYPH</name>
<evidence type="ECO:0000313" key="7">
    <source>
        <dbReference type="Proteomes" id="UP000278398"/>
    </source>
</evidence>
<dbReference type="CDD" id="cd05466">
    <property type="entry name" value="PBP2_LTTR_substrate"/>
    <property type="match status" value="1"/>
</dbReference>
<dbReference type="PANTHER" id="PTHR30126">
    <property type="entry name" value="HTH-TYPE TRANSCRIPTIONAL REGULATOR"/>
    <property type="match status" value="1"/>
</dbReference>
<dbReference type="GO" id="GO:0003700">
    <property type="term" value="F:DNA-binding transcription factor activity"/>
    <property type="evidence" value="ECO:0007669"/>
    <property type="project" value="InterPro"/>
</dbReference>
<accession>A0A3R9Y537</accession>
<dbReference type="PRINTS" id="PR00039">
    <property type="entry name" value="HTHLYSR"/>
</dbReference>
<evidence type="ECO:0000313" key="6">
    <source>
        <dbReference type="EMBL" id="RST84442.1"/>
    </source>
</evidence>
<comment type="similarity">
    <text evidence="1">Belongs to the LysR transcriptional regulatory family.</text>
</comment>
<dbReference type="SUPFAM" id="SSF53850">
    <property type="entry name" value="Periplasmic binding protein-like II"/>
    <property type="match status" value="1"/>
</dbReference>
<protein>
    <submittedName>
        <fullName evidence="6">LysR family transcriptional regulator</fullName>
    </submittedName>
</protein>
<dbReference type="Proteomes" id="UP000278398">
    <property type="component" value="Unassembled WGS sequence"/>
</dbReference>
<dbReference type="FunFam" id="1.10.10.10:FF:000001">
    <property type="entry name" value="LysR family transcriptional regulator"/>
    <property type="match status" value="1"/>
</dbReference>
<dbReference type="InterPro" id="IPR005119">
    <property type="entry name" value="LysR_subst-bd"/>
</dbReference>
<dbReference type="PROSITE" id="PS50931">
    <property type="entry name" value="HTH_LYSR"/>
    <property type="match status" value="1"/>
</dbReference>
<gene>
    <name evidence="6" type="ORF">EJC49_21015</name>
</gene>
<dbReference type="Gene3D" id="1.10.10.10">
    <property type="entry name" value="Winged helix-like DNA-binding domain superfamily/Winged helix DNA-binding domain"/>
    <property type="match status" value="1"/>
</dbReference>
<evidence type="ECO:0000256" key="3">
    <source>
        <dbReference type="ARBA" id="ARBA00023125"/>
    </source>
</evidence>
<dbReference type="OrthoDB" id="9791253at2"/>
<dbReference type="Gene3D" id="3.40.190.10">
    <property type="entry name" value="Periplasmic binding protein-like II"/>
    <property type="match status" value="2"/>
</dbReference>
<sequence length="308" mass="33807">MQVRSVDLRTFVVLSRTRHFRRAAEELATSQPAISARIAALEDELGCRLIERGDGAFRLTEAGEQALVTFETVLAELDRLGARLRQEPEPVAATLRIGAIDTVAATWLPGLIETLHARYPHLRVELTVDGTKALALGLKKGFFDIIFAIQPVVDEGFRNFTACVLQIVWVGSPRLINPDRTYTPQDLAAMPIISFPKDSPPFQMVAPYFHDEQVLASKLTSCNSLYAIVSLILDGFGVAALPSVAIRRELANGRLVSMKVTKHFPSMPVVASYQALTHQQFIRAVADESRRAAALFCAAAKPGTAWVE</sequence>
<dbReference type="SUPFAM" id="SSF46785">
    <property type="entry name" value="Winged helix' DNA-binding domain"/>
    <property type="match status" value="1"/>
</dbReference>
<keyword evidence="7" id="KW-1185">Reference proteome</keyword>
<dbReference type="InterPro" id="IPR036390">
    <property type="entry name" value="WH_DNA-bd_sf"/>
</dbReference>
<dbReference type="InterPro" id="IPR036388">
    <property type="entry name" value="WH-like_DNA-bd_sf"/>
</dbReference>
<evidence type="ECO:0000259" key="5">
    <source>
        <dbReference type="PROSITE" id="PS50931"/>
    </source>
</evidence>